<name>A0A448ZMZ2_9STRA</name>
<evidence type="ECO:0000313" key="1">
    <source>
        <dbReference type="EMBL" id="VEU43395.1"/>
    </source>
</evidence>
<reference evidence="1 2" key="1">
    <citation type="submission" date="2019-01" db="EMBL/GenBank/DDBJ databases">
        <authorList>
            <person name="Ferrante I. M."/>
        </authorList>
    </citation>
    <scope>NUCLEOTIDE SEQUENCE [LARGE SCALE GENOMIC DNA]</scope>
    <source>
        <strain evidence="1 2">B856</strain>
    </source>
</reference>
<dbReference type="AlphaFoldDB" id="A0A448ZMZ2"/>
<dbReference type="Proteomes" id="UP000291116">
    <property type="component" value="Unassembled WGS sequence"/>
</dbReference>
<evidence type="ECO:0000313" key="2">
    <source>
        <dbReference type="Proteomes" id="UP000291116"/>
    </source>
</evidence>
<sequence length="81" mass="9223">MGYFRILAGHNSLGIEMDVAWATPGQFTVHNFPCYEDGANCNGGVATQYYEDPSKNVEKVNERLMREKKRRLTSVRKNVRG</sequence>
<dbReference type="OrthoDB" id="190265at2759"/>
<keyword evidence="2" id="KW-1185">Reference proteome</keyword>
<organism evidence="1 2">
    <name type="scientific">Pseudo-nitzschia multistriata</name>
    <dbReference type="NCBI Taxonomy" id="183589"/>
    <lineage>
        <taxon>Eukaryota</taxon>
        <taxon>Sar</taxon>
        <taxon>Stramenopiles</taxon>
        <taxon>Ochrophyta</taxon>
        <taxon>Bacillariophyta</taxon>
        <taxon>Bacillariophyceae</taxon>
        <taxon>Bacillariophycidae</taxon>
        <taxon>Bacillariales</taxon>
        <taxon>Bacillariaceae</taxon>
        <taxon>Pseudo-nitzschia</taxon>
    </lineage>
</organism>
<accession>A0A448ZMZ2</accession>
<gene>
    <name evidence="1" type="ORF">PSNMU_V1.4_AUG-EV-PASAV3_0104170</name>
</gene>
<proteinExistence type="predicted"/>
<protein>
    <submittedName>
        <fullName evidence="1">Uncharacterized protein</fullName>
    </submittedName>
</protein>
<dbReference type="EMBL" id="CAACVS010000540">
    <property type="protein sequence ID" value="VEU43395.1"/>
    <property type="molecule type" value="Genomic_DNA"/>
</dbReference>